<gene>
    <name evidence="1" type="ORF">T02_2632</name>
</gene>
<organism evidence="1 2">
    <name type="scientific">Trichinella nativa</name>
    <dbReference type="NCBI Taxonomy" id="6335"/>
    <lineage>
        <taxon>Eukaryota</taxon>
        <taxon>Metazoa</taxon>
        <taxon>Ecdysozoa</taxon>
        <taxon>Nematoda</taxon>
        <taxon>Enoplea</taxon>
        <taxon>Dorylaimia</taxon>
        <taxon>Trichinellida</taxon>
        <taxon>Trichinellidae</taxon>
        <taxon>Trichinella</taxon>
    </lineage>
</organism>
<sequence>MVRTFLLAFPSSYLVECGISEATDFLTKKRSRLQIAKRGDLRLFLTNIEPNVDRLVAMHQPHPSH</sequence>
<dbReference type="Proteomes" id="UP000054721">
    <property type="component" value="Unassembled WGS sequence"/>
</dbReference>
<name>A0A0V1KM42_9BILA</name>
<protein>
    <submittedName>
        <fullName evidence="1">Uncharacterized protein</fullName>
    </submittedName>
</protein>
<comment type="caution">
    <text evidence="1">The sequence shown here is derived from an EMBL/GenBank/DDBJ whole genome shotgun (WGS) entry which is preliminary data.</text>
</comment>
<accession>A0A0V1KM42</accession>
<keyword evidence="2" id="KW-1185">Reference proteome</keyword>
<proteinExistence type="predicted"/>
<evidence type="ECO:0000313" key="1">
    <source>
        <dbReference type="EMBL" id="KRZ48046.1"/>
    </source>
</evidence>
<dbReference type="EMBL" id="JYDW01000482">
    <property type="protein sequence ID" value="KRZ48046.1"/>
    <property type="molecule type" value="Genomic_DNA"/>
</dbReference>
<reference evidence="1 2" key="1">
    <citation type="submission" date="2015-05" db="EMBL/GenBank/DDBJ databases">
        <title>Evolution of Trichinella species and genotypes.</title>
        <authorList>
            <person name="Korhonen P.K."/>
            <person name="Edoardo P."/>
            <person name="Giuseppe L.R."/>
            <person name="Gasser R.B."/>
        </authorList>
    </citation>
    <scope>NUCLEOTIDE SEQUENCE [LARGE SCALE GENOMIC DNA]</scope>
    <source>
        <strain evidence="1">ISS10</strain>
    </source>
</reference>
<dbReference type="OrthoDB" id="5917201at2759"/>
<dbReference type="AlphaFoldDB" id="A0A0V1KM42"/>
<evidence type="ECO:0000313" key="2">
    <source>
        <dbReference type="Proteomes" id="UP000054721"/>
    </source>
</evidence>